<accession>A0A6V7Q4Y8</accession>
<dbReference type="InterPro" id="IPR027417">
    <property type="entry name" value="P-loop_NTPase"/>
</dbReference>
<proteinExistence type="predicted"/>
<dbReference type="PROSITE" id="PS50929">
    <property type="entry name" value="ABC_TM1F"/>
    <property type="match status" value="1"/>
</dbReference>
<dbReference type="Pfam" id="PF00664">
    <property type="entry name" value="ABC_membrane"/>
    <property type="match status" value="2"/>
</dbReference>
<dbReference type="InterPro" id="IPR036640">
    <property type="entry name" value="ABC1_TM_sf"/>
</dbReference>
<feature type="compositionally biased region" description="Basic residues" evidence="5">
    <location>
        <begin position="79"/>
        <end position="92"/>
    </location>
</feature>
<feature type="transmembrane region" description="Helical" evidence="6">
    <location>
        <begin position="191"/>
        <end position="211"/>
    </location>
</feature>
<dbReference type="GO" id="GO:0005886">
    <property type="term" value="C:plasma membrane"/>
    <property type="evidence" value="ECO:0007669"/>
    <property type="project" value="TreeGrafter"/>
</dbReference>
<dbReference type="Gene3D" id="3.40.50.300">
    <property type="entry name" value="P-loop containing nucleotide triphosphate hydrolases"/>
    <property type="match status" value="1"/>
</dbReference>
<name>A0A6V7Q4Y8_ANACO</name>
<evidence type="ECO:0000256" key="6">
    <source>
        <dbReference type="SAM" id="Phobius"/>
    </source>
</evidence>
<dbReference type="Gene3D" id="1.20.1560.10">
    <property type="entry name" value="ABC transporter type 1, transmembrane domain"/>
    <property type="match status" value="3"/>
</dbReference>
<dbReference type="InterPro" id="IPR011527">
    <property type="entry name" value="ABC1_TM_dom"/>
</dbReference>
<feature type="compositionally biased region" description="Acidic residues" evidence="5">
    <location>
        <begin position="157"/>
        <end position="172"/>
    </location>
</feature>
<dbReference type="InterPro" id="IPR039421">
    <property type="entry name" value="Type_1_exporter"/>
</dbReference>
<protein>
    <recommendedName>
        <fullName evidence="7">ABC transmembrane type-1 domain-containing protein</fullName>
    </recommendedName>
</protein>
<evidence type="ECO:0000256" key="1">
    <source>
        <dbReference type="ARBA" id="ARBA00004141"/>
    </source>
</evidence>
<dbReference type="GO" id="GO:0005524">
    <property type="term" value="F:ATP binding"/>
    <property type="evidence" value="ECO:0007669"/>
    <property type="project" value="InterPro"/>
</dbReference>
<evidence type="ECO:0000256" key="5">
    <source>
        <dbReference type="SAM" id="MobiDB-lite"/>
    </source>
</evidence>
<evidence type="ECO:0000259" key="7">
    <source>
        <dbReference type="PROSITE" id="PS50929"/>
    </source>
</evidence>
<keyword evidence="3 6" id="KW-1133">Transmembrane helix</keyword>
<feature type="domain" description="ABC transmembrane type-1" evidence="7">
    <location>
        <begin position="241"/>
        <end position="399"/>
    </location>
</feature>
<evidence type="ECO:0000256" key="3">
    <source>
        <dbReference type="ARBA" id="ARBA00022989"/>
    </source>
</evidence>
<evidence type="ECO:0000256" key="4">
    <source>
        <dbReference type="ARBA" id="ARBA00023136"/>
    </source>
</evidence>
<evidence type="ECO:0000256" key="2">
    <source>
        <dbReference type="ARBA" id="ARBA00022692"/>
    </source>
</evidence>
<keyword evidence="4 6" id="KW-0472">Membrane</keyword>
<organism evidence="8">
    <name type="scientific">Ananas comosus var. bracteatus</name>
    <name type="common">red pineapple</name>
    <dbReference type="NCBI Taxonomy" id="296719"/>
    <lineage>
        <taxon>Eukaryota</taxon>
        <taxon>Viridiplantae</taxon>
        <taxon>Streptophyta</taxon>
        <taxon>Embryophyta</taxon>
        <taxon>Tracheophyta</taxon>
        <taxon>Spermatophyta</taxon>
        <taxon>Magnoliopsida</taxon>
        <taxon>Liliopsida</taxon>
        <taxon>Poales</taxon>
        <taxon>Bromeliaceae</taxon>
        <taxon>Bromelioideae</taxon>
        <taxon>Ananas</taxon>
    </lineage>
</organism>
<comment type="subcellular location">
    <subcellularLocation>
        <location evidence="1">Membrane</location>
        <topology evidence="1">Multi-pass membrane protein</topology>
    </subcellularLocation>
</comment>
<gene>
    <name evidence="8" type="ORF">CB5_LOCUS21252</name>
</gene>
<dbReference type="GO" id="GO:0140359">
    <property type="term" value="F:ABC-type transporter activity"/>
    <property type="evidence" value="ECO:0007669"/>
    <property type="project" value="InterPro"/>
</dbReference>
<feature type="region of interest" description="Disordered" evidence="5">
    <location>
        <begin position="1"/>
        <end position="99"/>
    </location>
</feature>
<evidence type="ECO:0000313" key="8">
    <source>
        <dbReference type="EMBL" id="CAD1838041.1"/>
    </source>
</evidence>
<sequence>MAAEFSFDVDGRSFSRSGHPARRDPHPTPDTSVADLPRRRAHKAHRGPNSDDTSWQSSVSWQPEPTSHGPNSPTGSARHSARGPHRRRHGRPNHSPALFRRSAQDYYLSRTSNPIYAQSKWARRLELLSHRERKSADSTHGSDLDDDHDGAYRSDDYDSADIDDDDEEDEESVTQPVGLFSLFKYSSSCDLALVFLGCVGAMINGGSLPWYSYLFGSFVDKIASESINDKTQMMKDVNMVSTGDVMHGISTDVAQIQEVMGEKMAHFVHHIFTFVCGYVVGFIKAWKVALVVFSVTPLMMFCGIAYKAVYVASPPRNRPKEIWFDFPGLAHSIMLASYLKAGNIAQQAMSSIRTVLSFVMEDDMARRYAEWLEQSAPIGVKIGFAKGAGIGGSGFVTLVFRTICASTVAASRVFEIIDRVPEIDPYGSEGRTLSSVKGRLEFKGVNFAYPSRPRTQILRNLDLTIPPAKMVALVESAAEASPQFSHS</sequence>
<keyword evidence="2 6" id="KW-0812">Transmembrane</keyword>
<feature type="compositionally biased region" description="Polar residues" evidence="5">
    <location>
        <begin position="50"/>
        <end position="75"/>
    </location>
</feature>
<dbReference type="SUPFAM" id="SSF90123">
    <property type="entry name" value="ABC transporter transmembrane region"/>
    <property type="match status" value="1"/>
</dbReference>
<reference evidence="8" key="1">
    <citation type="submission" date="2020-07" db="EMBL/GenBank/DDBJ databases">
        <authorList>
            <person name="Lin J."/>
        </authorList>
    </citation>
    <scope>NUCLEOTIDE SEQUENCE</scope>
</reference>
<feature type="compositionally biased region" description="Basic and acidic residues" evidence="5">
    <location>
        <begin position="132"/>
        <end position="156"/>
    </location>
</feature>
<dbReference type="EMBL" id="LR862132">
    <property type="protein sequence ID" value="CAD1838041.1"/>
    <property type="molecule type" value="Genomic_DNA"/>
</dbReference>
<feature type="transmembrane region" description="Helical" evidence="6">
    <location>
        <begin position="290"/>
        <end position="310"/>
    </location>
</feature>
<feature type="transmembrane region" description="Helical" evidence="6">
    <location>
        <begin position="267"/>
        <end position="283"/>
    </location>
</feature>
<feature type="transmembrane region" description="Helical" evidence="6">
    <location>
        <begin position="322"/>
        <end position="339"/>
    </location>
</feature>
<dbReference type="PANTHER" id="PTHR24222">
    <property type="entry name" value="ABC TRANSPORTER B FAMILY"/>
    <property type="match status" value="1"/>
</dbReference>
<dbReference type="PANTHER" id="PTHR24222:SF84">
    <property type="entry name" value="ABC TRANSPORTER DOMAIN-CONTAINING PROTEIN"/>
    <property type="match status" value="1"/>
</dbReference>
<feature type="region of interest" description="Disordered" evidence="5">
    <location>
        <begin position="132"/>
        <end position="173"/>
    </location>
</feature>
<dbReference type="AlphaFoldDB" id="A0A6V7Q4Y8"/>